<evidence type="ECO:0000256" key="10">
    <source>
        <dbReference type="RuleBase" id="RU361207"/>
    </source>
</evidence>
<evidence type="ECO:0000256" key="8">
    <source>
        <dbReference type="ARBA" id="ARBA00031423"/>
    </source>
</evidence>
<evidence type="ECO:0000313" key="11">
    <source>
        <dbReference type="EMBL" id="CUN23667.1"/>
    </source>
</evidence>
<evidence type="ECO:0000256" key="3">
    <source>
        <dbReference type="ARBA" id="ARBA00012560"/>
    </source>
</evidence>
<organism evidence="11 12">
    <name type="scientific">Dorea longicatena</name>
    <dbReference type="NCBI Taxonomy" id="88431"/>
    <lineage>
        <taxon>Bacteria</taxon>
        <taxon>Bacillati</taxon>
        <taxon>Bacillota</taxon>
        <taxon>Clostridia</taxon>
        <taxon>Lachnospirales</taxon>
        <taxon>Lachnospiraceae</taxon>
        <taxon>Dorea</taxon>
    </lineage>
</organism>
<dbReference type="EC" id="2.4.1.25" evidence="3 10"/>
<dbReference type="AlphaFoldDB" id="A0A173VBM7"/>
<dbReference type="RefSeq" id="WP_055215148.1">
    <property type="nucleotide sequence ID" value="NZ_CYXO01000022.1"/>
</dbReference>
<keyword evidence="6 10" id="KW-0808">Transferase</keyword>
<sequence length="495" mass="56875">MRKSGMLMPVSAIPGAYGIGCFSKEAYEFVDILKEAGQKLWQILPLGQTGYGDSPYQSFSTFAGNPYFIDLETLIEDELLTKEECDQADFGENEEEIDYEKIYNARFKVLKLAYARAKKNGLMESKAYRTYLEEEKAWLADYALYMAVKDSFDGKSWDQWEEDIRLRKPEAIAAYQEQLSAEIDFYEFLQYLFAGQWAGLKTYANEQGIEIIGDIPIYVAFDSADTWANPKLFQLDEENLPVAVAGCPPDAFSATGQLWGNPLYAWDYHKKTGYDWWMKRVACCFKLYDIIRIDHFRGFDEYYAIPYGDETAENGEWMPGPGMDLFRTMKETLGDLPIIAEDLGFLTDTVRQLLKDSGYPGMKVLEFAFVAGEDSDYLPHNYDKNCVVYTGTHDNDTLQGWYQTLSEEDKEMTKEYLNNPYTPDEEVHWDFISLAMRSVADTCIIPVQDYLGLGNKARINMPSTLGGNWMWRMKKGAFTDELIKKIRKTTEVCAR</sequence>
<protein>
    <recommendedName>
        <fullName evidence="4 10">4-alpha-glucanotransferase</fullName>
        <ecNumber evidence="3 10">2.4.1.25</ecNumber>
    </recommendedName>
    <alternativeName>
        <fullName evidence="8 10">Amylomaltase</fullName>
    </alternativeName>
    <alternativeName>
        <fullName evidence="9 10">Disproportionating enzyme</fullName>
    </alternativeName>
</protein>
<dbReference type="Pfam" id="PF02446">
    <property type="entry name" value="Glyco_hydro_77"/>
    <property type="match status" value="1"/>
</dbReference>
<reference evidence="11 12" key="1">
    <citation type="submission" date="2015-09" db="EMBL/GenBank/DDBJ databases">
        <authorList>
            <consortium name="Pathogen Informatics"/>
        </authorList>
    </citation>
    <scope>NUCLEOTIDE SEQUENCE [LARGE SCALE GENOMIC DNA]</scope>
    <source>
        <strain evidence="11 12">2789STDY5834961</strain>
    </source>
</reference>
<proteinExistence type="inferred from homology"/>
<evidence type="ECO:0000313" key="12">
    <source>
        <dbReference type="Proteomes" id="UP000095597"/>
    </source>
</evidence>
<evidence type="ECO:0000256" key="2">
    <source>
        <dbReference type="ARBA" id="ARBA00005684"/>
    </source>
</evidence>
<dbReference type="Proteomes" id="UP000095597">
    <property type="component" value="Unassembled WGS sequence"/>
</dbReference>
<dbReference type="NCBIfam" id="TIGR00217">
    <property type="entry name" value="malQ"/>
    <property type="match status" value="1"/>
</dbReference>
<keyword evidence="5 10" id="KW-0328">Glycosyltransferase</keyword>
<evidence type="ECO:0000256" key="7">
    <source>
        <dbReference type="ARBA" id="ARBA00023277"/>
    </source>
</evidence>
<dbReference type="EMBL" id="CYXO01000022">
    <property type="protein sequence ID" value="CUN23667.1"/>
    <property type="molecule type" value="Genomic_DNA"/>
</dbReference>
<dbReference type="InterPro" id="IPR017853">
    <property type="entry name" value="GH"/>
</dbReference>
<comment type="catalytic activity">
    <reaction evidence="1 10">
        <text>Transfers a segment of a (1-&gt;4)-alpha-D-glucan to a new position in an acceptor, which may be glucose or a (1-&gt;4)-alpha-D-glucan.</text>
        <dbReference type="EC" id="2.4.1.25"/>
    </reaction>
</comment>
<evidence type="ECO:0000256" key="6">
    <source>
        <dbReference type="ARBA" id="ARBA00022679"/>
    </source>
</evidence>
<dbReference type="InterPro" id="IPR003385">
    <property type="entry name" value="Glyco_hydro_77"/>
</dbReference>
<dbReference type="PANTHER" id="PTHR32438:SF5">
    <property type="entry name" value="4-ALPHA-GLUCANOTRANSFERASE DPE1, CHLOROPLASTIC_AMYLOPLASTIC"/>
    <property type="match status" value="1"/>
</dbReference>
<evidence type="ECO:0000256" key="9">
    <source>
        <dbReference type="ARBA" id="ARBA00031501"/>
    </source>
</evidence>
<accession>A0A173VBM7</accession>
<dbReference type="PANTHER" id="PTHR32438">
    <property type="entry name" value="4-ALPHA-GLUCANOTRANSFERASE DPE1, CHLOROPLASTIC/AMYLOPLASTIC"/>
    <property type="match status" value="1"/>
</dbReference>
<gene>
    <name evidence="11" type="primary">malQ_2</name>
    <name evidence="11" type="ORF">ERS852573_02727</name>
</gene>
<dbReference type="SUPFAM" id="SSF51445">
    <property type="entry name" value="(Trans)glycosidases"/>
    <property type="match status" value="1"/>
</dbReference>
<evidence type="ECO:0000256" key="4">
    <source>
        <dbReference type="ARBA" id="ARBA00020295"/>
    </source>
</evidence>
<comment type="similarity">
    <text evidence="2 10">Belongs to the disproportionating enzyme family.</text>
</comment>
<keyword evidence="7 10" id="KW-0119">Carbohydrate metabolism</keyword>
<dbReference type="OrthoDB" id="9811841at2"/>
<evidence type="ECO:0000256" key="5">
    <source>
        <dbReference type="ARBA" id="ARBA00022676"/>
    </source>
</evidence>
<name>A0A173VBM7_9FIRM</name>
<dbReference type="Gene3D" id="3.20.20.80">
    <property type="entry name" value="Glycosidases"/>
    <property type="match status" value="1"/>
</dbReference>
<dbReference type="NCBIfam" id="NF011080">
    <property type="entry name" value="PRK14508.1-3"/>
    <property type="match status" value="1"/>
</dbReference>
<evidence type="ECO:0000256" key="1">
    <source>
        <dbReference type="ARBA" id="ARBA00000439"/>
    </source>
</evidence>
<dbReference type="GO" id="GO:0005975">
    <property type="term" value="P:carbohydrate metabolic process"/>
    <property type="evidence" value="ECO:0007669"/>
    <property type="project" value="InterPro"/>
</dbReference>
<dbReference type="GO" id="GO:0004134">
    <property type="term" value="F:4-alpha-glucanotransferase activity"/>
    <property type="evidence" value="ECO:0007669"/>
    <property type="project" value="UniProtKB-EC"/>
</dbReference>